<evidence type="ECO:0000256" key="5">
    <source>
        <dbReference type="ARBA" id="ARBA00022801"/>
    </source>
</evidence>
<evidence type="ECO:0000256" key="1">
    <source>
        <dbReference type="ARBA" id="ARBA00008172"/>
    </source>
</evidence>
<comment type="caution">
    <text evidence="7">The sequence shown here is derived from an EMBL/GenBank/DDBJ whole genome shotgun (WGS) entry which is preliminary data.</text>
</comment>
<dbReference type="PANTHER" id="PTHR38039">
    <property type="entry name" value="TOXIN YOEB"/>
    <property type="match status" value="1"/>
</dbReference>
<protein>
    <recommendedName>
        <fullName evidence="6">Putative mRNA interferase YoeB</fullName>
    </recommendedName>
</protein>
<dbReference type="GO" id="GO:0016787">
    <property type="term" value="F:hydrolase activity"/>
    <property type="evidence" value="ECO:0007669"/>
    <property type="project" value="UniProtKB-KW"/>
</dbReference>
<evidence type="ECO:0000313" key="8">
    <source>
        <dbReference type="Proteomes" id="UP000585226"/>
    </source>
</evidence>
<evidence type="ECO:0000256" key="4">
    <source>
        <dbReference type="ARBA" id="ARBA00022759"/>
    </source>
</evidence>
<comment type="similarity">
    <text evidence="1">Belongs to the YoeB family.</text>
</comment>
<accession>A0A7Y8G202</accession>
<keyword evidence="5" id="KW-0378">Hydrolase</keyword>
<dbReference type="RefSeq" id="WP_177111657.1">
    <property type="nucleotide sequence ID" value="NZ_JACASD010000033.1"/>
</dbReference>
<keyword evidence="3" id="KW-0540">Nuclease</keyword>
<keyword evidence="4" id="KW-0255">Endonuclease</keyword>
<dbReference type="InterPro" id="IPR009614">
    <property type="entry name" value="YoeB_toxin"/>
</dbReference>
<name>A0A7Y8G202_9PSED</name>
<dbReference type="InterPro" id="IPR035093">
    <property type="entry name" value="RelE/ParE_toxin_dom_sf"/>
</dbReference>
<keyword evidence="2" id="KW-1277">Toxin-antitoxin system</keyword>
<dbReference type="PANTHER" id="PTHR38039:SF1">
    <property type="entry name" value="TOXIN YOEB"/>
    <property type="match status" value="1"/>
</dbReference>
<evidence type="ECO:0000256" key="3">
    <source>
        <dbReference type="ARBA" id="ARBA00022722"/>
    </source>
</evidence>
<dbReference type="SUPFAM" id="SSF143011">
    <property type="entry name" value="RelE-like"/>
    <property type="match status" value="1"/>
</dbReference>
<evidence type="ECO:0000256" key="6">
    <source>
        <dbReference type="ARBA" id="ARBA00030388"/>
    </source>
</evidence>
<dbReference type="AlphaFoldDB" id="A0A7Y8G202"/>
<proteinExistence type="inferred from homology"/>
<sequence>MSAKQKQQNKTNARNNVSVSFLPDGWDDYLHWDTNDPVKHAQVNTLIQACLRDPFKGLGRPEPLKGDLSGYWSRRIDKEHRLVYAYENDTLTVIACRFHYAK</sequence>
<organism evidence="7 8">
    <name type="scientific">Pseudomonas reactans</name>
    <dbReference type="NCBI Taxonomy" id="117680"/>
    <lineage>
        <taxon>Bacteria</taxon>
        <taxon>Pseudomonadati</taxon>
        <taxon>Pseudomonadota</taxon>
        <taxon>Gammaproteobacteria</taxon>
        <taxon>Pseudomonadales</taxon>
        <taxon>Pseudomonadaceae</taxon>
        <taxon>Pseudomonas</taxon>
    </lineage>
</organism>
<evidence type="ECO:0000313" key="7">
    <source>
        <dbReference type="EMBL" id="NWE89508.1"/>
    </source>
</evidence>
<dbReference type="Pfam" id="PF06769">
    <property type="entry name" value="YoeB_toxin"/>
    <property type="match status" value="1"/>
</dbReference>
<dbReference type="EMBL" id="JACASD010000033">
    <property type="protein sequence ID" value="NWE89508.1"/>
    <property type="molecule type" value="Genomic_DNA"/>
</dbReference>
<evidence type="ECO:0000256" key="2">
    <source>
        <dbReference type="ARBA" id="ARBA00022649"/>
    </source>
</evidence>
<dbReference type="GO" id="GO:0006401">
    <property type="term" value="P:RNA catabolic process"/>
    <property type="evidence" value="ECO:0007669"/>
    <property type="project" value="InterPro"/>
</dbReference>
<dbReference type="Gene3D" id="3.30.2310.20">
    <property type="entry name" value="RelE-like"/>
    <property type="match status" value="1"/>
</dbReference>
<reference evidence="7 8" key="1">
    <citation type="submission" date="2020-04" db="EMBL/GenBank/DDBJ databases">
        <title>Molecular characterization of pseudomonads from Agaricus bisporus reveal novel blotch 2 pathogens in Western Europe.</title>
        <authorList>
            <person name="Taparia T."/>
            <person name="Krijger M."/>
            <person name="Haynes E."/>
            <person name="Elpinstone J.G."/>
            <person name="Noble R."/>
            <person name="Van Der Wolf J."/>
        </authorList>
    </citation>
    <scope>NUCLEOTIDE SEQUENCE [LARGE SCALE GENOMIC DNA]</scope>
    <source>
        <strain evidence="7 8">P8021</strain>
    </source>
</reference>
<gene>
    <name evidence="7" type="ORF">HX893_15345</name>
</gene>
<dbReference type="NCBIfam" id="TIGR02116">
    <property type="entry name" value="toxin_Txe_YoeB"/>
    <property type="match status" value="1"/>
</dbReference>
<dbReference type="GO" id="GO:0004519">
    <property type="term" value="F:endonuclease activity"/>
    <property type="evidence" value="ECO:0007669"/>
    <property type="project" value="UniProtKB-KW"/>
</dbReference>
<dbReference type="Proteomes" id="UP000585226">
    <property type="component" value="Unassembled WGS sequence"/>
</dbReference>